<keyword evidence="4" id="KW-0804">Transcription</keyword>
<comment type="caution">
    <text evidence="6">The sequence shown here is derived from an EMBL/GenBank/DDBJ whole genome shotgun (WGS) entry which is preliminary data.</text>
</comment>
<evidence type="ECO:0000256" key="3">
    <source>
        <dbReference type="ARBA" id="ARBA00023125"/>
    </source>
</evidence>
<dbReference type="Gene3D" id="3.40.190.290">
    <property type="match status" value="1"/>
</dbReference>
<evidence type="ECO:0000259" key="5">
    <source>
        <dbReference type="PROSITE" id="PS50931"/>
    </source>
</evidence>
<dbReference type="Gene3D" id="1.10.10.10">
    <property type="entry name" value="Winged helix-like DNA-binding domain superfamily/Winged helix DNA-binding domain"/>
    <property type="match status" value="1"/>
</dbReference>
<organism evidence="6 7">
    <name type="scientific">Corticibacter populi</name>
    <dbReference type="NCBI Taxonomy" id="1550736"/>
    <lineage>
        <taxon>Bacteria</taxon>
        <taxon>Pseudomonadati</taxon>
        <taxon>Pseudomonadota</taxon>
        <taxon>Betaproteobacteria</taxon>
        <taxon>Burkholderiales</taxon>
        <taxon>Comamonadaceae</taxon>
        <taxon>Corticibacter</taxon>
    </lineage>
</organism>
<evidence type="ECO:0000313" key="7">
    <source>
        <dbReference type="Proteomes" id="UP000278006"/>
    </source>
</evidence>
<name>A0A3M6QU37_9BURK</name>
<dbReference type="Pfam" id="PF03466">
    <property type="entry name" value="LysR_substrate"/>
    <property type="match status" value="1"/>
</dbReference>
<reference evidence="6 7" key="1">
    <citation type="submission" date="2018-10" db="EMBL/GenBank/DDBJ databases">
        <title>Draft genome of Cortibacter populi DSM10536.</title>
        <authorList>
            <person name="Bernier A.-M."/>
            <person name="Bernard K."/>
        </authorList>
    </citation>
    <scope>NUCLEOTIDE SEQUENCE [LARGE SCALE GENOMIC DNA]</scope>
    <source>
        <strain evidence="6 7">DSM 105136</strain>
    </source>
</reference>
<dbReference type="Proteomes" id="UP000278006">
    <property type="component" value="Unassembled WGS sequence"/>
</dbReference>
<keyword evidence="7" id="KW-1185">Reference proteome</keyword>
<feature type="domain" description="HTH lysR-type" evidence="5">
    <location>
        <begin position="6"/>
        <end position="63"/>
    </location>
</feature>
<gene>
    <name evidence="6" type="ORF">D8I35_08425</name>
</gene>
<dbReference type="GO" id="GO:0003677">
    <property type="term" value="F:DNA binding"/>
    <property type="evidence" value="ECO:0007669"/>
    <property type="project" value="UniProtKB-KW"/>
</dbReference>
<dbReference type="InterPro" id="IPR036388">
    <property type="entry name" value="WH-like_DNA-bd_sf"/>
</dbReference>
<dbReference type="AlphaFoldDB" id="A0A3M6QU37"/>
<proteinExistence type="inferred from homology"/>
<dbReference type="GO" id="GO:0003700">
    <property type="term" value="F:DNA-binding transcription factor activity"/>
    <property type="evidence" value="ECO:0007669"/>
    <property type="project" value="InterPro"/>
</dbReference>
<dbReference type="InterPro" id="IPR036390">
    <property type="entry name" value="WH_DNA-bd_sf"/>
</dbReference>
<dbReference type="GO" id="GO:0005829">
    <property type="term" value="C:cytosol"/>
    <property type="evidence" value="ECO:0007669"/>
    <property type="project" value="TreeGrafter"/>
</dbReference>
<evidence type="ECO:0000256" key="2">
    <source>
        <dbReference type="ARBA" id="ARBA00023015"/>
    </source>
</evidence>
<dbReference type="Pfam" id="PF00126">
    <property type="entry name" value="HTH_1"/>
    <property type="match status" value="1"/>
</dbReference>
<accession>A0A3M6QU37</accession>
<dbReference type="SUPFAM" id="SSF46785">
    <property type="entry name" value="Winged helix' DNA-binding domain"/>
    <property type="match status" value="1"/>
</dbReference>
<evidence type="ECO:0000313" key="6">
    <source>
        <dbReference type="EMBL" id="RMX06537.1"/>
    </source>
</evidence>
<dbReference type="PANTHER" id="PTHR30419:SF2">
    <property type="entry name" value="LYSR FAMILY TRANSCRIPTIONAL REGULATOR"/>
    <property type="match status" value="1"/>
</dbReference>
<dbReference type="InterPro" id="IPR005119">
    <property type="entry name" value="LysR_subst-bd"/>
</dbReference>
<dbReference type="OrthoDB" id="9785974at2"/>
<dbReference type="InterPro" id="IPR000847">
    <property type="entry name" value="LysR_HTH_N"/>
</dbReference>
<dbReference type="SUPFAM" id="SSF53850">
    <property type="entry name" value="Periplasmic binding protein-like II"/>
    <property type="match status" value="1"/>
</dbReference>
<evidence type="ECO:0000256" key="4">
    <source>
        <dbReference type="ARBA" id="ARBA00023163"/>
    </source>
</evidence>
<dbReference type="PROSITE" id="PS50931">
    <property type="entry name" value="HTH_LYSR"/>
    <property type="match status" value="1"/>
</dbReference>
<dbReference type="RefSeq" id="WP_122228011.1">
    <property type="nucleotide sequence ID" value="NZ_RDQO01000002.1"/>
</dbReference>
<comment type="similarity">
    <text evidence="1">Belongs to the LysR transcriptional regulatory family.</text>
</comment>
<sequence length="301" mass="32650">MTRPRLDLSDLSLFRHIAEAGSITGGALRAHTALAAASTRLRGMEEAVGTRLVERSRQGVALTPAGHVLLGHARELLVQAERMHEELGTFSGVRGSHIRLLSNTNALTEFLPQVLGRFLADHPGTTLDLRELLSDEIVGLVAEGAADVGIVAGTVDTGALQTLPFRADRFVVVAPPGDPLAGAASVDFASILGRDFIGLDRDSALQRFLAERAWREGCRLRLRVQLRSFDAICLMVQAGVGIGIVPETTARRAQHGMALAIVPLRDDWAWRDLRVCLRRREAGHVALRRLVGYLCPQYPGQ</sequence>
<dbReference type="InterPro" id="IPR050950">
    <property type="entry name" value="HTH-type_LysR_regulators"/>
</dbReference>
<keyword evidence="2" id="KW-0805">Transcription regulation</keyword>
<evidence type="ECO:0000256" key="1">
    <source>
        <dbReference type="ARBA" id="ARBA00009437"/>
    </source>
</evidence>
<keyword evidence="3" id="KW-0238">DNA-binding</keyword>
<dbReference type="PANTHER" id="PTHR30419">
    <property type="entry name" value="HTH-TYPE TRANSCRIPTIONAL REGULATOR YBHD"/>
    <property type="match status" value="1"/>
</dbReference>
<dbReference type="EMBL" id="RDQO01000002">
    <property type="protein sequence ID" value="RMX06537.1"/>
    <property type="molecule type" value="Genomic_DNA"/>
</dbReference>
<protein>
    <submittedName>
        <fullName evidence="6">LysR family transcriptional regulator</fullName>
    </submittedName>
</protein>
<dbReference type="CDD" id="cd08421">
    <property type="entry name" value="PBP2_LTTR_like_1"/>
    <property type="match status" value="1"/>
</dbReference>